<comment type="caution">
    <text evidence="3">The sequence shown here is derived from an EMBL/GenBank/DDBJ whole genome shotgun (WGS) entry which is preliminary data.</text>
</comment>
<keyword evidence="2" id="KW-1133">Transmembrane helix</keyword>
<evidence type="ECO:0000256" key="2">
    <source>
        <dbReference type="SAM" id="Phobius"/>
    </source>
</evidence>
<reference evidence="3 4" key="1">
    <citation type="submission" date="2024-09" db="EMBL/GenBank/DDBJ databases">
        <title>Paenibacillus zeirhizospherea sp. nov., isolated from surface of the maize (Zea mays) roots in a horticulture field, Hungary.</title>
        <authorList>
            <person name="Marton D."/>
            <person name="Farkas M."/>
            <person name="Bedics A."/>
            <person name="Toth E."/>
            <person name="Tancsics A."/>
            <person name="Boka K."/>
            <person name="Maroti G."/>
            <person name="Kriszt B."/>
            <person name="Cserhati M."/>
        </authorList>
    </citation>
    <scope>NUCLEOTIDE SEQUENCE [LARGE SCALE GENOMIC DNA]</scope>
    <source>
        <strain evidence="3 4">KCTC 33519</strain>
    </source>
</reference>
<name>A0ABV5AWT2_9BACL</name>
<dbReference type="EMBL" id="JBHHMI010000015">
    <property type="protein sequence ID" value="MFB5268354.1"/>
    <property type="molecule type" value="Genomic_DNA"/>
</dbReference>
<evidence type="ECO:0000313" key="3">
    <source>
        <dbReference type="EMBL" id="MFB5268354.1"/>
    </source>
</evidence>
<keyword evidence="2" id="KW-0472">Membrane</keyword>
<sequence>MVYLWVVAGAVAVGTILFTILRLSRRRSKKGQAPRHSGDNVVPFRRKGSTNKPSAQKCSFCGKEELLTFYAGDNGVVKGVCKHCKPKAERRDMLPL</sequence>
<gene>
    <name evidence="3" type="ORF">ACE41H_16450</name>
</gene>
<evidence type="ECO:0000313" key="4">
    <source>
        <dbReference type="Proteomes" id="UP001580346"/>
    </source>
</evidence>
<evidence type="ECO:0000256" key="1">
    <source>
        <dbReference type="SAM" id="MobiDB-lite"/>
    </source>
</evidence>
<dbReference type="RefSeq" id="WP_375356548.1">
    <property type="nucleotide sequence ID" value="NZ_JBHHMI010000015.1"/>
</dbReference>
<accession>A0ABV5AWT2</accession>
<organism evidence="3 4">
    <name type="scientific">Paenibacillus enshidis</name>
    <dbReference type="NCBI Taxonomy" id="1458439"/>
    <lineage>
        <taxon>Bacteria</taxon>
        <taxon>Bacillati</taxon>
        <taxon>Bacillota</taxon>
        <taxon>Bacilli</taxon>
        <taxon>Bacillales</taxon>
        <taxon>Paenibacillaceae</taxon>
        <taxon>Paenibacillus</taxon>
    </lineage>
</organism>
<keyword evidence="2" id="KW-0812">Transmembrane</keyword>
<protein>
    <submittedName>
        <fullName evidence="3">Uncharacterized protein</fullName>
    </submittedName>
</protein>
<feature type="transmembrane region" description="Helical" evidence="2">
    <location>
        <begin position="6"/>
        <end position="23"/>
    </location>
</feature>
<dbReference type="Proteomes" id="UP001580346">
    <property type="component" value="Unassembled WGS sequence"/>
</dbReference>
<keyword evidence="4" id="KW-1185">Reference proteome</keyword>
<proteinExistence type="predicted"/>
<feature type="region of interest" description="Disordered" evidence="1">
    <location>
        <begin position="25"/>
        <end position="56"/>
    </location>
</feature>